<dbReference type="PROSITE" id="PS50076">
    <property type="entry name" value="DNAJ_2"/>
    <property type="match status" value="1"/>
</dbReference>
<evidence type="ECO:0000259" key="2">
    <source>
        <dbReference type="PROSITE" id="PS50076"/>
    </source>
</evidence>
<feature type="compositionally biased region" description="Low complexity" evidence="1">
    <location>
        <begin position="377"/>
        <end position="402"/>
    </location>
</feature>
<dbReference type="SUPFAM" id="SSF46565">
    <property type="entry name" value="Chaperone J-domain"/>
    <property type="match status" value="1"/>
</dbReference>
<dbReference type="Gene3D" id="1.10.287.110">
    <property type="entry name" value="DnaJ domain"/>
    <property type="match status" value="1"/>
</dbReference>
<feature type="compositionally biased region" description="Basic and acidic residues" evidence="1">
    <location>
        <begin position="352"/>
        <end position="363"/>
    </location>
</feature>
<gene>
    <name evidence="3" type="ORF">TL16_g12394</name>
</gene>
<evidence type="ECO:0000313" key="3">
    <source>
        <dbReference type="EMBL" id="GMH92601.1"/>
    </source>
</evidence>
<feature type="region of interest" description="Disordered" evidence="1">
    <location>
        <begin position="352"/>
        <end position="405"/>
    </location>
</feature>
<sequence>MLLLRLTTRRPARTTTLAETLTLHRHFSSNNKSFNLKGLPFTVPPTSVSSSFRAWTVTQGIDKLINLKNCAVTPTYMPFYVFDFNMKDNLNKVTYHQGLPIYAGYNYRRSLANSAHDSTFSNNENISNAELFEDKWLNRIYSPAHNSFSPTQAFINEEVVLDTWKSHRSSCWRVAMSSVTNDDSSKFELINSNRAYLPVYIVEYTLFNLPFRVAISGCDKNINDPIIHHLTDHRFMSDEMKQNFANWIKRGGEMLGNNNSSSYNDPYRPNRFNRSRDIGTFAFYGLLGAARFVLSKLPMFLIAGLLFGVSKKLLYPFYVESANWEESQKEKEFESRESGEWKWKNTFKDVGGEGRRNFKRQESRQQQQQYYEKRQGGRQQQQSQRSQQQQQQKQRTTGTSSSKVKFDFDTTDPYAVLVLDKSKPLTKQSLSQAFRREMMKWHPDRYHDATEERKLYATERTKLITNHYTQLRKRF</sequence>
<feature type="domain" description="J" evidence="2">
    <location>
        <begin position="412"/>
        <end position="475"/>
    </location>
</feature>
<dbReference type="InterPro" id="IPR001623">
    <property type="entry name" value="DnaJ_domain"/>
</dbReference>
<dbReference type="InterPro" id="IPR036869">
    <property type="entry name" value="J_dom_sf"/>
</dbReference>
<evidence type="ECO:0000313" key="4">
    <source>
        <dbReference type="Proteomes" id="UP001162640"/>
    </source>
</evidence>
<dbReference type="EMBL" id="BLQM01000500">
    <property type="protein sequence ID" value="GMH92601.1"/>
    <property type="molecule type" value="Genomic_DNA"/>
</dbReference>
<evidence type="ECO:0000256" key="1">
    <source>
        <dbReference type="SAM" id="MobiDB-lite"/>
    </source>
</evidence>
<dbReference type="Proteomes" id="UP001162640">
    <property type="component" value="Unassembled WGS sequence"/>
</dbReference>
<reference evidence="4" key="1">
    <citation type="journal article" date="2023" name="Commun. Biol.">
        <title>Genome analysis of Parmales, the sister group of diatoms, reveals the evolutionary specialization of diatoms from phago-mixotrophs to photoautotrophs.</title>
        <authorList>
            <person name="Ban H."/>
            <person name="Sato S."/>
            <person name="Yoshikawa S."/>
            <person name="Yamada K."/>
            <person name="Nakamura Y."/>
            <person name="Ichinomiya M."/>
            <person name="Sato N."/>
            <person name="Blanc-Mathieu R."/>
            <person name="Endo H."/>
            <person name="Kuwata A."/>
            <person name="Ogata H."/>
        </authorList>
    </citation>
    <scope>NUCLEOTIDE SEQUENCE [LARGE SCALE GENOMIC DNA]</scope>
</reference>
<dbReference type="AlphaFoldDB" id="A0A9W7BLH9"/>
<name>A0A9W7BLH9_9STRA</name>
<proteinExistence type="predicted"/>
<comment type="caution">
    <text evidence="3">The sequence shown here is derived from an EMBL/GenBank/DDBJ whole genome shotgun (WGS) entry which is preliminary data.</text>
</comment>
<organism evidence="3 4">
    <name type="scientific">Triparma laevis f. inornata</name>
    <dbReference type="NCBI Taxonomy" id="1714386"/>
    <lineage>
        <taxon>Eukaryota</taxon>
        <taxon>Sar</taxon>
        <taxon>Stramenopiles</taxon>
        <taxon>Ochrophyta</taxon>
        <taxon>Bolidophyceae</taxon>
        <taxon>Parmales</taxon>
        <taxon>Triparmaceae</taxon>
        <taxon>Triparma</taxon>
    </lineage>
</organism>
<accession>A0A9W7BLH9</accession>
<protein>
    <recommendedName>
        <fullName evidence="2">J domain-containing protein</fullName>
    </recommendedName>
</protein>